<dbReference type="CDD" id="cd00024">
    <property type="entry name" value="CD_CSD"/>
    <property type="match status" value="1"/>
</dbReference>
<dbReference type="PROSITE" id="PS50013">
    <property type="entry name" value="CHROMO_2"/>
    <property type="match status" value="1"/>
</dbReference>
<keyword evidence="2" id="KW-0539">Nucleus</keyword>
<evidence type="ECO:0000313" key="4">
    <source>
        <dbReference type="EMBL" id="KAG0592495.1"/>
    </source>
</evidence>
<dbReference type="InterPro" id="IPR051219">
    <property type="entry name" value="Heterochromatin_chromo-domain"/>
</dbReference>
<comment type="caution">
    <text evidence="4">The sequence shown here is derived from an EMBL/GenBank/DDBJ whole genome shotgun (WGS) entry which is preliminary data.</text>
</comment>
<dbReference type="InterPro" id="IPR056924">
    <property type="entry name" value="SH3_Tf2-1"/>
</dbReference>
<gene>
    <name evidence="4" type="ORF">KC19_1G257000</name>
</gene>
<keyword evidence="5" id="KW-1185">Reference proteome</keyword>
<dbReference type="GO" id="GO:0005634">
    <property type="term" value="C:nucleus"/>
    <property type="evidence" value="ECO:0007669"/>
    <property type="project" value="UniProtKB-SubCell"/>
</dbReference>
<reference evidence="4" key="1">
    <citation type="submission" date="2020-06" db="EMBL/GenBank/DDBJ databases">
        <title>WGS assembly of Ceratodon purpureus strain R40.</title>
        <authorList>
            <person name="Carey S.B."/>
            <person name="Jenkins J."/>
            <person name="Shu S."/>
            <person name="Lovell J.T."/>
            <person name="Sreedasyam A."/>
            <person name="Maumus F."/>
            <person name="Tiley G.P."/>
            <person name="Fernandez-Pozo N."/>
            <person name="Barry K."/>
            <person name="Chen C."/>
            <person name="Wang M."/>
            <person name="Lipzen A."/>
            <person name="Daum C."/>
            <person name="Saski C.A."/>
            <person name="Payton A.C."/>
            <person name="Mcbreen J.C."/>
            <person name="Conrad R.E."/>
            <person name="Kollar L.M."/>
            <person name="Olsson S."/>
            <person name="Huttunen S."/>
            <person name="Landis J.B."/>
            <person name="Wickett N.J."/>
            <person name="Johnson M.G."/>
            <person name="Rensing S.A."/>
            <person name="Grimwood J."/>
            <person name="Schmutz J."/>
            <person name="Mcdaniel S.F."/>
        </authorList>
    </citation>
    <scope>NUCLEOTIDE SEQUENCE</scope>
    <source>
        <strain evidence="4">R40</strain>
    </source>
</reference>
<accession>A0A8T0JAF8</accession>
<feature type="domain" description="Chromo" evidence="3">
    <location>
        <begin position="135"/>
        <end position="192"/>
    </location>
</feature>
<dbReference type="Pfam" id="PF24626">
    <property type="entry name" value="SH3_Tf2-1"/>
    <property type="match status" value="1"/>
</dbReference>
<dbReference type="PANTHER" id="PTHR22812">
    <property type="entry name" value="CHROMOBOX PROTEIN"/>
    <property type="match status" value="1"/>
</dbReference>
<evidence type="ECO:0000259" key="3">
    <source>
        <dbReference type="PROSITE" id="PS50013"/>
    </source>
</evidence>
<organism evidence="4 5">
    <name type="scientific">Ceratodon purpureus</name>
    <name type="common">Fire moss</name>
    <name type="synonym">Dicranum purpureum</name>
    <dbReference type="NCBI Taxonomy" id="3225"/>
    <lineage>
        <taxon>Eukaryota</taxon>
        <taxon>Viridiplantae</taxon>
        <taxon>Streptophyta</taxon>
        <taxon>Embryophyta</taxon>
        <taxon>Bryophyta</taxon>
        <taxon>Bryophytina</taxon>
        <taxon>Bryopsida</taxon>
        <taxon>Dicranidae</taxon>
        <taxon>Pseudoditrichales</taxon>
        <taxon>Ditrichaceae</taxon>
        <taxon>Ceratodon</taxon>
    </lineage>
</organism>
<dbReference type="SMART" id="SM00298">
    <property type="entry name" value="CHROMO"/>
    <property type="match status" value="1"/>
</dbReference>
<sequence>RTKQHPDNDKFKIQDNLLYFEDRVYIPEGPLRLRVLQSHRLRKESPVFHVGDKVWLLRRNIKTSRPCDKLDYRRLGPFCIQEKINPVAYRLELPASMKVHPVFHVSLLESYKESTISGRLQPSLPSVEVENHEEYEVEEVLDSRRRRGKLQYLIHWRGYDISERTWELAANLANAPLKVQEFHQRYPEKPKP</sequence>
<feature type="non-terminal residue" evidence="4">
    <location>
        <position position="192"/>
    </location>
</feature>
<dbReference type="Gene3D" id="2.40.50.40">
    <property type="match status" value="1"/>
</dbReference>
<name>A0A8T0JAF8_CERPU</name>
<evidence type="ECO:0000313" key="5">
    <source>
        <dbReference type="Proteomes" id="UP000822688"/>
    </source>
</evidence>
<dbReference type="EMBL" id="CM026421">
    <property type="protein sequence ID" value="KAG0592495.1"/>
    <property type="molecule type" value="Genomic_DNA"/>
</dbReference>
<proteinExistence type="predicted"/>
<dbReference type="InterPro" id="IPR016197">
    <property type="entry name" value="Chromo-like_dom_sf"/>
</dbReference>
<dbReference type="InterPro" id="IPR023780">
    <property type="entry name" value="Chromo_domain"/>
</dbReference>
<feature type="non-terminal residue" evidence="4">
    <location>
        <position position="1"/>
    </location>
</feature>
<dbReference type="InterPro" id="IPR000953">
    <property type="entry name" value="Chromo/chromo_shadow_dom"/>
</dbReference>
<dbReference type="Pfam" id="PF00385">
    <property type="entry name" value="Chromo"/>
    <property type="match status" value="1"/>
</dbReference>
<dbReference type="Proteomes" id="UP000822688">
    <property type="component" value="Chromosome 1"/>
</dbReference>
<dbReference type="SUPFAM" id="SSF54160">
    <property type="entry name" value="Chromo domain-like"/>
    <property type="match status" value="1"/>
</dbReference>
<evidence type="ECO:0000256" key="2">
    <source>
        <dbReference type="ARBA" id="ARBA00023242"/>
    </source>
</evidence>
<dbReference type="AlphaFoldDB" id="A0A8T0JAF8"/>
<comment type="subcellular location">
    <subcellularLocation>
        <location evidence="1">Nucleus</location>
    </subcellularLocation>
</comment>
<evidence type="ECO:0000256" key="1">
    <source>
        <dbReference type="ARBA" id="ARBA00004123"/>
    </source>
</evidence>
<protein>
    <recommendedName>
        <fullName evidence="3">Chromo domain-containing protein</fullName>
    </recommendedName>
</protein>